<evidence type="ECO:0000313" key="2">
    <source>
        <dbReference type="Proteomes" id="UP001081709"/>
    </source>
</evidence>
<organism evidence="1 2">
    <name type="scientific">Corynebacterium pygosceleis</name>
    <dbReference type="NCBI Taxonomy" id="2800406"/>
    <lineage>
        <taxon>Bacteria</taxon>
        <taxon>Bacillati</taxon>
        <taxon>Actinomycetota</taxon>
        <taxon>Actinomycetes</taxon>
        <taxon>Mycobacteriales</taxon>
        <taxon>Corynebacteriaceae</taxon>
        <taxon>Corynebacterium</taxon>
    </lineage>
</organism>
<protein>
    <recommendedName>
        <fullName evidence="3">Phage tail protein</fullName>
    </recommendedName>
</protein>
<dbReference type="RefSeq" id="WP_248086475.1">
    <property type="nucleotide sequence ID" value="NZ_JALNJC010000012.1"/>
</dbReference>
<evidence type="ECO:0000313" key="1">
    <source>
        <dbReference type="EMBL" id="MCX7445820.1"/>
    </source>
</evidence>
<comment type="caution">
    <text evidence="1">The sequence shown here is derived from an EMBL/GenBank/DDBJ whole genome shotgun (WGS) entry which is preliminary data.</text>
</comment>
<proteinExistence type="predicted"/>
<dbReference type="EMBL" id="JAPMKV010000010">
    <property type="protein sequence ID" value="MCX7445820.1"/>
    <property type="molecule type" value="Genomic_DNA"/>
</dbReference>
<evidence type="ECO:0008006" key="3">
    <source>
        <dbReference type="Google" id="ProtNLM"/>
    </source>
</evidence>
<name>A0ABT3WX74_9CORY</name>
<sequence>MAPKTNRDPSKVIALEDMMVFVSFDDSAQVGTDGTFDNKWENLGVLDEGSKATIQREVEKTKKRGIGVGVVATTYKPGDVTGSATVLEDNDATRRIAWPDTVEDKTTTSIKIKRHTAKVAQVHVAMVFVGQNGKTEIWATREMAGATMQNMERGEEIEGRTVDFDFKPDSKQGVFDVLMLDTPEAEEVDLAQVRFRTA</sequence>
<gene>
    <name evidence="1" type="ORF">OS125_11310</name>
</gene>
<reference evidence="1" key="1">
    <citation type="submission" date="2022-11" db="EMBL/GenBank/DDBJ databases">
        <title>Corynebacterium sp. isolated from Penguins.</title>
        <authorList>
            <person name="Sedlar K."/>
            <person name="Svec P."/>
        </authorList>
    </citation>
    <scope>NUCLEOTIDE SEQUENCE</scope>
    <source>
        <strain evidence="1">P7003</strain>
    </source>
</reference>
<keyword evidence="2" id="KW-1185">Reference proteome</keyword>
<dbReference type="Proteomes" id="UP001081709">
    <property type="component" value="Unassembled WGS sequence"/>
</dbReference>
<accession>A0ABT3WX74</accession>